<dbReference type="EMBL" id="CAJNOO010000381">
    <property type="protein sequence ID" value="CAF0926036.1"/>
    <property type="molecule type" value="Genomic_DNA"/>
</dbReference>
<accession>A0A814B9A4</accession>
<name>A0A814B9A4_9BILA</name>
<dbReference type="Proteomes" id="UP000663889">
    <property type="component" value="Unassembled WGS sequence"/>
</dbReference>
<proteinExistence type="predicted"/>
<dbReference type="OrthoDB" id="9972253at2759"/>
<reference evidence="2" key="1">
    <citation type="submission" date="2021-02" db="EMBL/GenBank/DDBJ databases">
        <authorList>
            <person name="Nowell W R."/>
        </authorList>
    </citation>
    <scope>NUCLEOTIDE SEQUENCE</scope>
</reference>
<evidence type="ECO:0000313" key="3">
    <source>
        <dbReference type="EMBL" id="CAF1016039.1"/>
    </source>
</evidence>
<dbReference type="Proteomes" id="UP000663823">
    <property type="component" value="Unassembled WGS sequence"/>
</dbReference>
<evidence type="ECO:0000313" key="5">
    <source>
        <dbReference type="Proteomes" id="UP000663882"/>
    </source>
</evidence>
<evidence type="ECO:0000256" key="1">
    <source>
        <dbReference type="SAM" id="MobiDB-lite"/>
    </source>
</evidence>
<gene>
    <name evidence="4" type="ORF">OTI717_LOCUS25907</name>
    <name evidence="2" type="ORF">RFH988_LOCUS10268</name>
    <name evidence="3" type="ORF">SEV965_LOCUS11550</name>
</gene>
<feature type="region of interest" description="Disordered" evidence="1">
    <location>
        <begin position="57"/>
        <end position="85"/>
    </location>
</feature>
<comment type="caution">
    <text evidence="2">The sequence shown here is derived from an EMBL/GenBank/DDBJ whole genome shotgun (WGS) entry which is preliminary data.</text>
</comment>
<feature type="compositionally biased region" description="Basic and acidic residues" evidence="1">
    <location>
        <begin position="60"/>
        <end position="71"/>
    </location>
</feature>
<dbReference type="AlphaFoldDB" id="A0A814B9A4"/>
<evidence type="ECO:0000313" key="4">
    <source>
        <dbReference type="EMBL" id="CAF3941866.1"/>
    </source>
</evidence>
<dbReference type="EMBL" id="CAJOAX010005275">
    <property type="protein sequence ID" value="CAF3941866.1"/>
    <property type="molecule type" value="Genomic_DNA"/>
</dbReference>
<evidence type="ECO:0000313" key="2">
    <source>
        <dbReference type="EMBL" id="CAF0926036.1"/>
    </source>
</evidence>
<protein>
    <submittedName>
        <fullName evidence="2">Uncharacterized protein</fullName>
    </submittedName>
</protein>
<dbReference type="EMBL" id="CAJNOU010000501">
    <property type="protein sequence ID" value="CAF1016039.1"/>
    <property type="molecule type" value="Genomic_DNA"/>
</dbReference>
<organism evidence="2 5">
    <name type="scientific">Rotaria sordida</name>
    <dbReference type="NCBI Taxonomy" id="392033"/>
    <lineage>
        <taxon>Eukaryota</taxon>
        <taxon>Metazoa</taxon>
        <taxon>Spiralia</taxon>
        <taxon>Gnathifera</taxon>
        <taxon>Rotifera</taxon>
        <taxon>Eurotatoria</taxon>
        <taxon>Bdelloidea</taxon>
        <taxon>Philodinida</taxon>
        <taxon>Philodinidae</taxon>
        <taxon>Rotaria</taxon>
    </lineage>
</organism>
<sequence length="295" mass="34395">MSIRPERSQSERRSLSALGSDPYCELARRKHLDKELEAIRASSRLIWSRPDTALTTHGHYYGDPEQVERTLSRPTSAGRHHNPHPKLVFMRTGMREIPNAYGARSAHVTSHEQITHKKPIIPNYLDEIQDLTPFERQGANAFLKLANVDSKMNVIQAIKNYRILMTNEYECPPIGASTICRQDGSRTEYYPSMDRFRQAIRDDKEFNAINKVLENPETEIKITNNEQSTHCLQQQPPILTHNVHHSNRRQVHFQRRSHSHPKCPWPLARRPYRGDYSIHSDWHPRLPHHRLTCLC</sequence>
<dbReference type="Proteomes" id="UP000663882">
    <property type="component" value="Unassembled WGS sequence"/>
</dbReference>